<dbReference type="Gene3D" id="1.10.510.10">
    <property type="entry name" value="Transferase(Phosphotransferase) domain 1"/>
    <property type="match status" value="1"/>
</dbReference>
<evidence type="ECO:0000313" key="3">
    <source>
        <dbReference type="EMBL" id="MFB9199855.1"/>
    </source>
</evidence>
<keyword evidence="2" id="KW-0472">Membrane</keyword>
<evidence type="ECO:0000256" key="2">
    <source>
        <dbReference type="SAM" id="Phobius"/>
    </source>
</evidence>
<dbReference type="RefSeq" id="WP_189645515.1">
    <property type="nucleotide sequence ID" value="NZ_BMRC01000001.1"/>
</dbReference>
<evidence type="ECO:0008006" key="5">
    <source>
        <dbReference type="Google" id="ProtNLM"/>
    </source>
</evidence>
<organism evidence="3 4">
    <name type="scientific">Nonomuraea spiralis</name>
    <dbReference type="NCBI Taxonomy" id="46182"/>
    <lineage>
        <taxon>Bacteria</taxon>
        <taxon>Bacillati</taxon>
        <taxon>Actinomycetota</taxon>
        <taxon>Actinomycetes</taxon>
        <taxon>Streptosporangiales</taxon>
        <taxon>Streptosporangiaceae</taxon>
        <taxon>Nonomuraea</taxon>
    </lineage>
</organism>
<accession>A0ABV5I721</accession>
<dbReference type="Proteomes" id="UP001589647">
    <property type="component" value="Unassembled WGS sequence"/>
</dbReference>
<dbReference type="SUPFAM" id="SSF56112">
    <property type="entry name" value="Protein kinase-like (PK-like)"/>
    <property type="match status" value="1"/>
</dbReference>
<proteinExistence type="predicted"/>
<reference evidence="3 4" key="1">
    <citation type="submission" date="2024-09" db="EMBL/GenBank/DDBJ databases">
        <authorList>
            <person name="Sun Q."/>
            <person name="Mori K."/>
        </authorList>
    </citation>
    <scope>NUCLEOTIDE SEQUENCE [LARGE SCALE GENOMIC DNA]</scope>
    <source>
        <strain evidence="3 4">CCM 3426</strain>
    </source>
</reference>
<evidence type="ECO:0000313" key="4">
    <source>
        <dbReference type="Proteomes" id="UP001589647"/>
    </source>
</evidence>
<keyword evidence="2" id="KW-0812">Transmembrane</keyword>
<evidence type="ECO:0000256" key="1">
    <source>
        <dbReference type="SAM" id="MobiDB-lite"/>
    </source>
</evidence>
<feature type="region of interest" description="Disordered" evidence="1">
    <location>
        <begin position="296"/>
        <end position="334"/>
    </location>
</feature>
<name>A0ABV5I721_9ACTN</name>
<keyword evidence="2" id="KW-1133">Transmembrane helix</keyword>
<feature type="transmembrane region" description="Helical" evidence="2">
    <location>
        <begin position="343"/>
        <end position="368"/>
    </location>
</feature>
<comment type="caution">
    <text evidence="3">The sequence shown here is derived from an EMBL/GenBank/DDBJ whole genome shotgun (WGS) entry which is preliminary data.</text>
</comment>
<keyword evidence="4" id="KW-1185">Reference proteome</keyword>
<dbReference type="EMBL" id="JBHMEI010000001">
    <property type="protein sequence ID" value="MFB9199855.1"/>
    <property type="molecule type" value="Genomic_DNA"/>
</dbReference>
<sequence>MRAWSDSPFEAVTPLREVAARGTVIAAENGESEIVYECADHPGWLVKLYRPGRPAEAAGVLERLIALPAGMPADDRALVDRSVCWPVTRVVDGARTAGVVIARAPAEFSVPMRMISGSTTVRLLEVDHLVQSDPAFFARRGWEAPGPAERLSVARNLAAVGALLERHDVVYGDWSYANAFWTRRSGRVFVIDVDSCGLSDRPWVESKMWDDPRVAPGDRLTVRTDRYKLAVLILRCLTGVRGPDPEAAHAALPSAVRDGPLGRALHRSLTAADPALRPPVADLLPLLEAAHPDQFVRVPAPRPPHSPVTGTPRDRPTPPEHRPPPPEHRTAPPIGGAFRPERLLPVVIVACLAVLVLLAGAGLVASLFA</sequence>
<protein>
    <recommendedName>
        <fullName evidence="5">Protein kinase domain-containing protein</fullName>
    </recommendedName>
</protein>
<feature type="compositionally biased region" description="Basic and acidic residues" evidence="1">
    <location>
        <begin position="312"/>
        <end position="330"/>
    </location>
</feature>
<dbReference type="InterPro" id="IPR011009">
    <property type="entry name" value="Kinase-like_dom_sf"/>
</dbReference>
<gene>
    <name evidence="3" type="ORF">ACFFV7_01515</name>
</gene>